<proteinExistence type="predicted"/>
<dbReference type="RefSeq" id="WP_300448943.1">
    <property type="nucleotide sequence ID" value="NZ_CP145316.1"/>
</dbReference>
<accession>A0ABZ3F3S0</accession>
<organism evidence="2 3">
    <name type="scientific">Helicobacter mastomyrinus</name>
    <dbReference type="NCBI Taxonomy" id="287948"/>
    <lineage>
        <taxon>Bacteria</taxon>
        <taxon>Pseudomonadati</taxon>
        <taxon>Campylobacterota</taxon>
        <taxon>Epsilonproteobacteria</taxon>
        <taxon>Campylobacterales</taxon>
        <taxon>Helicobacteraceae</taxon>
        <taxon>Helicobacter</taxon>
    </lineage>
</organism>
<dbReference type="Proteomes" id="UP001434737">
    <property type="component" value="Chromosome"/>
</dbReference>
<keyword evidence="1" id="KW-0472">Membrane</keyword>
<evidence type="ECO:0000313" key="2">
    <source>
        <dbReference type="EMBL" id="XAM17768.1"/>
    </source>
</evidence>
<evidence type="ECO:0000256" key="1">
    <source>
        <dbReference type="SAM" id="Phobius"/>
    </source>
</evidence>
<dbReference type="EMBL" id="CP145316">
    <property type="protein sequence ID" value="XAM17768.1"/>
    <property type="molecule type" value="Genomic_DNA"/>
</dbReference>
<evidence type="ECO:0000313" key="3">
    <source>
        <dbReference type="Proteomes" id="UP001434737"/>
    </source>
</evidence>
<gene>
    <name evidence="2" type="ORF">V3I05_08755</name>
</gene>
<keyword evidence="1" id="KW-1133">Transmembrane helix</keyword>
<feature type="transmembrane region" description="Helical" evidence="1">
    <location>
        <begin position="39"/>
        <end position="61"/>
    </location>
</feature>
<keyword evidence="3" id="KW-1185">Reference proteome</keyword>
<reference evidence="2 3" key="1">
    <citation type="submission" date="2024-02" db="EMBL/GenBank/DDBJ databases">
        <title>Genome and pathogenicity analysis of Helicobacter mastomyrinus isolated from mice.</title>
        <authorList>
            <person name="Zhu L."/>
        </authorList>
    </citation>
    <scope>NUCLEOTIDE SEQUENCE [LARGE SCALE GENOMIC DNA]</scope>
    <source>
        <strain evidence="2 3">Hm-17</strain>
    </source>
</reference>
<keyword evidence="1" id="KW-0812">Transmembrane</keyword>
<protein>
    <submittedName>
        <fullName evidence="2">Uncharacterized protein</fullName>
    </submittedName>
</protein>
<sequence length="93" mass="10438">MQAVVILAGMSCFSLFFEVMFASSGLGFLAQKGDILQSVAPLGFILILYVVIEVFLCDRLLTLTQPTQKTFDREAYFKGDSLKSHLWSFLNCF</sequence>
<name>A0ABZ3F3S0_9HELI</name>